<evidence type="ECO:0000256" key="3">
    <source>
        <dbReference type="SAM" id="MobiDB-lite"/>
    </source>
</evidence>
<accession>A0A1H6KDQ8</accession>
<keyword evidence="7" id="KW-1185">Reference proteome</keyword>
<feature type="signal peptide" evidence="4">
    <location>
        <begin position="1"/>
        <end position="17"/>
    </location>
</feature>
<keyword evidence="4" id="KW-0732">Signal</keyword>
<dbReference type="PROSITE" id="PS00018">
    <property type="entry name" value="EF_HAND_1"/>
    <property type="match status" value="1"/>
</dbReference>
<keyword evidence="2" id="KW-0677">Repeat</keyword>
<dbReference type="Gene3D" id="1.10.238.10">
    <property type="entry name" value="EF-hand"/>
    <property type="match status" value="3"/>
</dbReference>
<dbReference type="Proteomes" id="UP000176204">
    <property type="component" value="Chromosome I"/>
</dbReference>
<feature type="compositionally biased region" description="Basic and acidic residues" evidence="3">
    <location>
        <begin position="68"/>
        <end position="178"/>
    </location>
</feature>
<dbReference type="OrthoDB" id="200304at2"/>
<feature type="compositionally biased region" description="Basic residues" evidence="3">
    <location>
        <begin position="36"/>
        <end position="45"/>
    </location>
</feature>
<evidence type="ECO:0000313" key="7">
    <source>
        <dbReference type="Proteomes" id="UP000176204"/>
    </source>
</evidence>
<dbReference type="PROSITE" id="PS50222">
    <property type="entry name" value="EF_HAND_2"/>
    <property type="match status" value="3"/>
</dbReference>
<dbReference type="InterPro" id="IPR018247">
    <property type="entry name" value="EF_Hand_1_Ca_BS"/>
</dbReference>
<evidence type="ECO:0000256" key="4">
    <source>
        <dbReference type="SAM" id="SignalP"/>
    </source>
</evidence>
<gene>
    <name evidence="6" type="ORF">PYTT_0066</name>
</gene>
<organism evidence="6 7">
    <name type="scientific">Akkermansia glycaniphila</name>
    <dbReference type="NCBI Taxonomy" id="1679444"/>
    <lineage>
        <taxon>Bacteria</taxon>
        <taxon>Pseudomonadati</taxon>
        <taxon>Verrucomicrobiota</taxon>
        <taxon>Verrucomicrobiia</taxon>
        <taxon>Verrucomicrobiales</taxon>
        <taxon>Akkermansiaceae</taxon>
        <taxon>Akkermansia</taxon>
    </lineage>
</organism>
<dbReference type="Pfam" id="PF13499">
    <property type="entry name" value="EF-hand_7"/>
    <property type="match status" value="1"/>
</dbReference>
<protein>
    <submittedName>
        <fullName evidence="6">Ef hand</fullName>
    </submittedName>
</protein>
<dbReference type="RefSeq" id="WP_141675663.1">
    <property type="nucleotide sequence ID" value="NZ_JACVVN010000002.1"/>
</dbReference>
<dbReference type="InterPro" id="IPR002048">
    <property type="entry name" value="EF_hand_dom"/>
</dbReference>
<dbReference type="Pfam" id="PF13202">
    <property type="entry name" value="EF-hand_5"/>
    <property type="match status" value="2"/>
</dbReference>
<dbReference type="STRING" id="1679444.PYTT_0066"/>
<proteinExistence type="predicted"/>
<feature type="domain" description="EF-hand" evidence="5">
    <location>
        <begin position="228"/>
        <end position="253"/>
    </location>
</feature>
<evidence type="ECO:0000256" key="2">
    <source>
        <dbReference type="ARBA" id="ARBA00022737"/>
    </source>
</evidence>
<dbReference type="GO" id="GO:0005509">
    <property type="term" value="F:calcium ion binding"/>
    <property type="evidence" value="ECO:0007669"/>
    <property type="project" value="InterPro"/>
</dbReference>
<dbReference type="EMBL" id="LT629973">
    <property type="protein sequence ID" value="SEH69936.1"/>
    <property type="molecule type" value="Genomic_DNA"/>
</dbReference>
<evidence type="ECO:0000313" key="6">
    <source>
        <dbReference type="EMBL" id="SEH69936.1"/>
    </source>
</evidence>
<dbReference type="InterPro" id="IPR011992">
    <property type="entry name" value="EF-hand-dom_pair"/>
</dbReference>
<feature type="region of interest" description="Disordered" evidence="3">
    <location>
        <begin position="68"/>
        <end position="217"/>
    </location>
</feature>
<dbReference type="AlphaFoldDB" id="A0A1H6KDQ8"/>
<name>A0A1H6KDQ8_9BACT</name>
<feature type="compositionally biased region" description="Basic and acidic residues" evidence="3">
    <location>
        <begin position="193"/>
        <end position="208"/>
    </location>
</feature>
<dbReference type="CDD" id="cd00051">
    <property type="entry name" value="EFh"/>
    <property type="match status" value="2"/>
</dbReference>
<evidence type="ECO:0000259" key="5">
    <source>
        <dbReference type="PROSITE" id="PS50222"/>
    </source>
</evidence>
<evidence type="ECO:0000256" key="1">
    <source>
        <dbReference type="ARBA" id="ARBA00022723"/>
    </source>
</evidence>
<dbReference type="KEGG" id="agl:PYTT_0066"/>
<reference evidence="7" key="1">
    <citation type="submission" date="2016-09" db="EMBL/GenBank/DDBJ databases">
        <authorList>
            <person name="Koehorst J."/>
        </authorList>
    </citation>
    <scope>NUCLEOTIDE SEQUENCE [LARGE SCALE GENOMIC DNA]</scope>
</reference>
<keyword evidence="1" id="KW-0479">Metal-binding</keyword>
<feature type="domain" description="EF-hand" evidence="5">
    <location>
        <begin position="140"/>
        <end position="175"/>
    </location>
</feature>
<feature type="compositionally biased region" description="Low complexity" evidence="3">
    <location>
        <begin position="18"/>
        <end position="30"/>
    </location>
</feature>
<feature type="region of interest" description="Disordered" evidence="3">
    <location>
        <begin position="18"/>
        <end position="55"/>
    </location>
</feature>
<dbReference type="PANTHER" id="PTHR10827:SF98">
    <property type="entry name" value="45 KDA CALCIUM-BINDING PROTEIN"/>
    <property type="match status" value="1"/>
</dbReference>
<dbReference type="SMART" id="SM00054">
    <property type="entry name" value="EFh"/>
    <property type="match status" value="4"/>
</dbReference>
<sequence length="266" mass="29399">MKKTFLLALCAALPLMAQEAPDQPQDQPAPSNAKQHGPKGHRGQRAPKGNLPPGAMLIGHRLLLEKYDTDGDGKLSDDERKAVQEDAKKMHEAKKAEILAKFDTDGDGKLSDDERKAMREDWSKNHPEVTEKMKEKRQQQLRQHREDMIKKFDTDGDGKLSDDERKAMRESMQKDRPKGQGQGANGQRGPRGPRSERPEGGPRGESPHKGAGQPIPGAGILIESLVVAKYDKDGDGKLSEEEIAVLVEDAKAARQQKRDKAPAEQN</sequence>
<dbReference type="PANTHER" id="PTHR10827">
    <property type="entry name" value="RETICULOCALBIN"/>
    <property type="match status" value="1"/>
</dbReference>
<feature type="domain" description="EF-hand" evidence="5">
    <location>
        <begin position="90"/>
        <end position="125"/>
    </location>
</feature>
<dbReference type="SUPFAM" id="SSF47473">
    <property type="entry name" value="EF-hand"/>
    <property type="match status" value="1"/>
</dbReference>
<feature type="chain" id="PRO_5009604449" evidence="4">
    <location>
        <begin position="18"/>
        <end position="266"/>
    </location>
</feature>